<feature type="domain" description="Nucleoside diphosphate kinase-like" evidence="16">
    <location>
        <begin position="3"/>
        <end position="135"/>
    </location>
</feature>
<dbReference type="GO" id="GO:0004550">
    <property type="term" value="F:nucleoside diphosphate kinase activity"/>
    <property type="evidence" value="ECO:0007669"/>
    <property type="project" value="UniProtKB-UniRule"/>
</dbReference>
<evidence type="ECO:0000256" key="5">
    <source>
        <dbReference type="ARBA" id="ARBA00022679"/>
    </source>
</evidence>
<dbReference type="NCBIfam" id="NF001908">
    <property type="entry name" value="PRK00668.1"/>
    <property type="match status" value="1"/>
</dbReference>
<dbReference type="PANTHER" id="PTHR11349">
    <property type="entry name" value="NUCLEOSIDE DIPHOSPHATE KINASE"/>
    <property type="match status" value="1"/>
</dbReference>
<evidence type="ECO:0000256" key="9">
    <source>
        <dbReference type="ARBA" id="ARBA00022840"/>
    </source>
</evidence>
<evidence type="ECO:0000256" key="10">
    <source>
        <dbReference type="ARBA" id="ARBA00022842"/>
    </source>
</evidence>
<evidence type="ECO:0000256" key="13">
    <source>
        <dbReference type="PROSITE-ProRule" id="PRU00706"/>
    </source>
</evidence>
<feature type="binding site" evidence="12">
    <location>
        <position position="11"/>
    </location>
    <ligand>
        <name>ATP</name>
        <dbReference type="ChEBI" id="CHEBI:30616"/>
    </ligand>
</feature>
<dbReference type="GO" id="GO:0006228">
    <property type="term" value="P:UTP biosynthetic process"/>
    <property type="evidence" value="ECO:0007669"/>
    <property type="project" value="UniProtKB-UniRule"/>
</dbReference>
<feature type="binding site" evidence="12">
    <location>
        <position position="104"/>
    </location>
    <ligand>
        <name>ATP</name>
        <dbReference type="ChEBI" id="CHEBI:30616"/>
    </ligand>
</feature>
<evidence type="ECO:0000256" key="4">
    <source>
        <dbReference type="ARBA" id="ARBA00017632"/>
    </source>
</evidence>
<feature type="binding site" evidence="12">
    <location>
        <position position="59"/>
    </location>
    <ligand>
        <name>ATP</name>
        <dbReference type="ChEBI" id="CHEBI:30616"/>
    </ligand>
</feature>
<dbReference type="SMART" id="SM00562">
    <property type="entry name" value="NDK"/>
    <property type="match status" value="1"/>
</dbReference>
<comment type="caution">
    <text evidence="13">Lacks conserved residue(s) required for the propagation of feature annotation.</text>
</comment>
<keyword evidence="9 12" id="KW-0067">ATP-binding</keyword>
<dbReference type="GO" id="GO:0005737">
    <property type="term" value="C:cytoplasm"/>
    <property type="evidence" value="ECO:0007669"/>
    <property type="project" value="UniProtKB-SubCell"/>
</dbReference>
<evidence type="ECO:0000256" key="12">
    <source>
        <dbReference type="HAMAP-Rule" id="MF_00451"/>
    </source>
</evidence>
<dbReference type="SUPFAM" id="SSF54919">
    <property type="entry name" value="Nucleoside diphosphate kinase, NDK"/>
    <property type="match status" value="1"/>
</dbReference>
<evidence type="ECO:0000256" key="8">
    <source>
        <dbReference type="ARBA" id="ARBA00022777"/>
    </source>
</evidence>
<evidence type="ECO:0000313" key="17">
    <source>
        <dbReference type="EMBL" id="SDE28733.1"/>
    </source>
</evidence>
<keyword evidence="6 12" id="KW-0479">Metal-binding</keyword>
<dbReference type="AlphaFoldDB" id="A0A1G7BP47"/>
<evidence type="ECO:0000256" key="7">
    <source>
        <dbReference type="ARBA" id="ARBA00022741"/>
    </source>
</evidence>
<dbReference type="InterPro" id="IPR001564">
    <property type="entry name" value="Nucleoside_diP_kinase"/>
</dbReference>
<reference evidence="18" key="1">
    <citation type="submission" date="2016-10" db="EMBL/GenBank/DDBJ databases">
        <authorList>
            <person name="Varghese N."/>
            <person name="Submissions S."/>
        </authorList>
    </citation>
    <scope>NUCLEOTIDE SEQUENCE [LARGE SCALE GENOMIC DNA]</scope>
    <source>
        <strain evidence="18">CGMCC 4.3516</strain>
    </source>
</reference>
<evidence type="ECO:0000259" key="16">
    <source>
        <dbReference type="SMART" id="SM00562"/>
    </source>
</evidence>
<dbReference type="RefSeq" id="WP_091039774.1">
    <property type="nucleotide sequence ID" value="NZ_FNAD01000017.1"/>
</dbReference>
<keyword evidence="11 12" id="KW-0546">Nucleotide metabolism</keyword>
<dbReference type="HAMAP" id="MF_00451">
    <property type="entry name" value="NDP_kinase"/>
    <property type="match status" value="1"/>
</dbReference>
<evidence type="ECO:0000256" key="2">
    <source>
        <dbReference type="ARBA" id="ARBA00008142"/>
    </source>
</evidence>
<dbReference type="OrthoDB" id="9801161at2"/>
<dbReference type="FunFam" id="3.30.70.141:FF:000003">
    <property type="entry name" value="Nucleoside diphosphate kinase"/>
    <property type="match status" value="1"/>
</dbReference>
<dbReference type="PROSITE" id="PS00469">
    <property type="entry name" value="NDPK"/>
    <property type="match status" value="1"/>
</dbReference>
<dbReference type="InterPro" id="IPR023005">
    <property type="entry name" value="Nucleoside_diP_kinase_AS"/>
</dbReference>
<dbReference type="InterPro" id="IPR034907">
    <property type="entry name" value="NDK-like_dom"/>
</dbReference>
<proteinExistence type="inferred from homology"/>
<dbReference type="InterPro" id="IPR036850">
    <property type="entry name" value="NDK-like_dom_sf"/>
</dbReference>
<comment type="subunit">
    <text evidence="12">Homotetramer.</text>
</comment>
<feature type="active site" description="Pros-phosphohistidine intermediate" evidence="12">
    <location>
        <position position="117"/>
    </location>
</feature>
<dbReference type="EMBL" id="FNAD01000017">
    <property type="protein sequence ID" value="SDE28733.1"/>
    <property type="molecule type" value="Genomic_DNA"/>
</dbReference>
<comment type="function">
    <text evidence="12">Major role in the synthesis of nucleoside triphosphates other than ATP. The ATP gamma phosphate is transferred to the NDP beta phosphate via a ping-pong mechanism, using a phosphorylated active-site intermediate.</text>
</comment>
<dbReference type="PRINTS" id="PR01243">
    <property type="entry name" value="NUCDPKINASE"/>
</dbReference>
<gene>
    <name evidence="12" type="primary">ndk</name>
    <name evidence="17" type="ORF">SAMN05216270_11773</name>
</gene>
<keyword evidence="5 12" id="KW-0808">Transferase</keyword>
<keyword evidence="7 12" id="KW-0547">Nucleotide-binding</keyword>
<dbReference type="GO" id="GO:0046872">
    <property type="term" value="F:metal ion binding"/>
    <property type="evidence" value="ECO:0007669"/>
    <property type="project" value="UniProtKB-KW"/>
</dbReference>
<accession>A0A1G7BP47</accession>
<dbReference type="GO" id="GO:0005524">
    <property type="term" value="F:ATP binding"/>
    <property type="evidence" value="ECO:0007669"/>
    <property type="project" value="UniProtKB-UniRule"/>
</dbReference>
<comment type="similarity">
    <text evidence="2 12 13 14">Belongs to the NDK family.</text>
</comment>
<evidence type="ECO:0000256" key="14">
    <source>
        <dbReference type="RuleBase" id="RU004011"/>
    </source>
</evidence>
<keyword evidence="18" id="KW-1185">Reference proteome</keyword>
<dbReference type="EC" id="2.7.4.6" evidence="3 12"/>
<evidence type="ECO:0000313" key="18">
    <source>
        <dbReference type="Proteomes" id="UP000198949"/>
    </source>
</evidence>
<comment type="catalytic activity">
    <reaction evidence="12">
        <text>a ribonucleoside 5'-diphosphate + ATP = a ribonucleoside 5'-triphosphate + ADP</text>
        <dbReference type="Rhea" id="RHEA:18113"/>
        <dbReference type="ChEBI" id="CHEBI:30616"/>
        <dbReference type="ChEBI" id="CHEBI:57930"/>
        <dbReference type="ChEBI" id="CHEBI:61557"/>
        <dbReference type="ChEBI" id="CHEBI:456216"/>
        <dbReference type="EC" id="2.7.4.6"/>
    </reaction>
</comment>
<comment type="cofactor">
    <cofactor evidence="1 12">
        <name>Mg(2+)</name>
        <dbReference type="ChEBI" id="CHEBI:18420"/>
    </cofactor>
</comment>
<evidence type="ECO:0000256" key="1">
    <source>
        <dbReference type="ARBA" id="ARBA00001946"/>
    </source>
</evidence>
<evidence type="ECO:0000256" key="15">
    <source>
        <dbReference type="RuleBase" id="RU004013"/>
    </source>
</evidence>
<dbReference type="GO" id="GO:0006241">
    <property type="term" value="P:CTP biosynthetic process"/>
    <property type="evidence" value="ECO:0007669"/>
    <property type="project" value="UniProtKB-UniRule"/>
</dbReference>
<feature type="binding site" evidence="12">
    <location>
        <position position="114"/>
    </location>
    <ligand>
        <name>ATP</name>
        <dbReference type="ChEBI" id="CHEBI:30616"/>
    </ligand>
</feature>
<organism evidence="17 18">
    <name type="scientific">Glycomyces harbinensis</name>
    <dbReference type="NCBI Taxonomy" id="58114"/>
    <lineage>
        <taxon>Bacteria</taxon>
        <taxon>Bacillati</taxon>
        <taxon>Actinomycetota</taxon>
        <taxon>Actinomycetes</taxon>
        <taxon>Glycomycetales</taxon>
        <taxon>Glycomycetaceae</taxon>
        <taxon>Glycomyces</taxon>
    </lineage>
</organism>
<dbReference type="PROSITE" id="PS51374">
    <property type="entry name" value="NDPK_LIKE"/>
    <property type="match status" value="1"/>
</dbReference>
<evidence type="ECO:0000256" key="3">
    <source>
        <dbReference type="ARBA" id="ARBA00012966"/>
    </source>
</evidence>
<feature type="binding site" evidence="12">
    <location>
        <position position="87"/>
    </location>
    <ligand>
        <name>ATP</name>
        <dbReference type="ChEBI" id="CHEBI:30616"/>
    </ligand>
</feature>
<dbReference type="CDD" id="cd04413">
    <property type="entry name" value="NDPk_I"/>
    <property type="match status" value="1"/>
</dbReference>
<evidence type="ECO:0000256" key="6">
    <source>
        <dbReference type="ARBA" id="ARBA00022723"/>
    </source>
</evidence>
<comment type="subcellular location">
    <subcellularLocation>
        <location evidence="12">Cytoplasm</location>
    </subcellularLocation>
</comment>
<protein>
    <recommendedName>
        <fullName evidence="4 12">Nucleoside diphosphate kinase</fullName>
        <shortName evidence="12">NDK</shortName>
        <shortName evidence="12">NDP kinase</shortName>
        <ecNumber evidence="3 12">2.7.4.6</ecNumber>
    </recommendedName>
    <alternativeName>
        <fullName evidence="12">Nucleoside-2-P kinase</fullName>
    </alternativeName>
</protein>
<keyword evidence="8 12" id="KW-0418">Kinase</keyword>
<dbReference type="Pfam" id="PF00334">
    <property type="entry name" value="NDK"/>
    <property type="match status" value="1"/>
</dbReference>
<evidence type="ECO:0000256" key="11">
    <source>
        <dbReference type="ARBA" id="ARBA00023080"/>
    </source>
</evidence>
<feature type="binding site" evidence="12">
    <location>
        <position position="93"/>
    </location>
    <ligand>
        <name>ATP</name>
        <dbReference type="ChEBI" id="CHEBI:30616"/>
    </ligand>
</feature>
<sequence>MAQQRTLVLIKPDAVRRGLVGEVLARLERKGLVIEQLRMRTMDAPLADAHYAEHVGREYYEGLKTFMTSGPLVSLVVSGDEAIPVVRKLAGATDGRKAEPGTIRGDLSVSNQQNLIHASDAEESAKREIDLWFAA</sequence>
<name>A0A1G7BP47_9ACTN</name>
<dbReference type="Gene3D" id="3.30.70.141">
    <property type="entry name" value="Nucleoside diphosphate kinase-like domain"/>
    <property type="match status" value="1"/>
</dbReference>
<dbReference type="Proteomes" id="UP000198949">
    <property type="component" value="Unassembled WGS sequence"/>
</dbReference>
<keyword evidence="12" id="KW-0597">Phosphoprotein</keyword>
<comment type="catalytic activity">
    <reaction evidence="12 15">
        <text>a 2'-deoxyribonucleoside 5'-diphosphate + ATP = a 2'-deoxyribonucleoside 5'-triphosphate + ADP</text>
        <dbReference type="Rhea" id="RHEA:44640"/>
        <dbReference type="ChEBI" id="CHEBI:30616"/>
        <dbReference type="ChEBI" id="CHEBI:61560"/>
        <dbReference type="ChEBI" id="CHEBI:73316"/>
        <dbReference type="ChEBI" id="CHEBI:456216"/>
        <dbReference type="EC" id="2.7.4.6"/>
    </reaction>
</comment>
<keyword evidence="10 12" id="KW-0460">Magnesium</keyword>
<dbReference type="STRING" id="58114.SAMN05216270_11773"/>
<dbReference type="GO" id="GO:0006183">
    <property type="term" value="P:GTP biosynthetic process"/>
    <property type="evidence" value="ECO:0007669"/>
    <property type="project" value="UniProtKB-UniRule"/>
</dbReference>
<keyword evidence="12" id="KW-0963">Cytoplasm</keyword>